<evidence type="ECO:0000313" key="2">
    <source>
        <dbReference type="RefSeq" id="XP_058985116.1"/>
    </source>
</evidence>
<gene>
    <name evidence="2" type="primary">LOC131805660</name>
</gene>
<evidence type="ECO:0000313" key="1">
    <source>
        <dbReference type="Proteomes" id="UP001652621"/>
    </source>
</evidence>
<reference evidence="2" key="1">
    <citation type="submission" date="2025-08" db="UniProtKB">
        <authorList>
            <consortium name="RefSeq"/>
        </authorList>
    </citation>
    <scope>IDENTIFICATION</scope>
    <source>
        <strain evidence="2">Aabys</strain>
        <tissue evidence="2">Whole body</tissue>
    </source>
</reference>
<keyword evidence="1" id="KW-1185">Reference proteome</keyword>
<protein>
    <submittedName>
        <fullName evidence="2">Uncharacterized protein LOC131805660 isoform X1</fullName>
    </submittedName>
</protein>
<accession>A0ABM3VH32</accession>
<proteinExistence type="predicted"/>
<organism evidence="1 2">
    <name type="scientific">Musca domestica</name>
    <name type="common">House fly</name>
    <dbReference type="NCBI Taxonomy" id="7370"/>
    <lineage>
        <taxon>Eukaryota</taxon>
        <taxon>Metazoa</taxon>
        <taxon>Ecdysozoa</taxon>
        <taxon>Arthropoda</taxon>
        <taxon>Hexapoda</taxon>
        <taxon>Insecta</taxon>
        <taxon>Pterygota</taxon>
        <taxon>Neoptera</taxon>
        <taxon>Endopterygota</taxon>
        <taxon>Diptera</taxon>
        <taxon>Brachycera</taxon>
        <taxon>Muscomorpha</taxon>
        <taxon>Muscoidea</taxon>
        <taxon>Muscidae</taxon>
        <taxon>Musca</taxon>
    </lineage>
</organism>
<sequence>MSQKLMFYFLLRVVNIERKSTKAGEWKQIPSVSIPADITTYVGTAKTDFNKHSGSGHKYCKQKRCSRPVFGHHGLRHNGYFNGVWCWMDTSQAGLNLPPFQLSVHFTWIKPCLGNNSFRQGIQHKFLAKLHRS</sequence>
<dbReference type="RefSeq" id="XP_058985116.1">
    <property type="nucleotide sequence ID" value="XM_059129133.1"/>
</dbReference>
<dbReference type="Proteomes" id="UP001652621">
    <property type="component" value="Unplaced"/>
</dbReference>
<name>A0ABM3VH32_MUSDO</name>
<dbReference type="GeneID" id="131805660"/>